<dbReference type="eggNOG" id="KOG2806">
    <property type="taxonomic scope" value="Eukaryota"/>
</dbReference>
<keyword evidence="2" id="KW-0472">Membrane</keyword>
<evidence type="ECO:0000256" key="1">
    <source>
        <dbReference type="SAM" id="MobiDB-lite"/>
    </source>
</evidence>
<feature type="region of interest" description="Disordered" evidence="1">
    <location>
        <begin position="1"/>
        <end position="39"/>
    </location>
</feature>
<dbReference type="InParanoid" id="E3N104"/>
<dbReference type="OrthoDB" id="73875at2759"/>
<dbReference type="Pfam" id="PF00704">
    <property type="entry name" value="Glyco_hydro_18"/>
    <property type="match status" value="1"/>
</dbReference>
<name>E3N104_CAERE</name>
<evidence type="ECO:0000313" key="5">
    <source>
        <dbReference type="Proteomes" id="UP000008281"/>
    </source>
</evidence>
<evidence type="ECO:0000259" key="3">
    <source>
        <dbReference type="PROSITE" id="PS51910"/>
    </source>
</evidence>
<dbReference type="PANTHER" id="PTHR46073">
    <property type="entry name" value="CHITINASE"/>
    <property type="match status" value="1"/>
</dbReference>
<feature type="compositionally biased region" description="Polar residues" evidence="1">
    <location>
        <begin position="11"/>
        <end position="26"/>
    </location>
</feature>
<evidence type="ECO:0000313" key="4">
    <source>
        <dbReference type="EMBL" id="EFO83183.1"/>
    </source>
</evidence>
<dbReference type="InterPro" id="IPR001223">
    <property type="entry name" value="Glyco_hydro18_cat"/>
</dbReference>
<reference evidence="4" key="1">
    <citation type="submission" date="2007-07" db="EMBL/GenBank/DDBJ databases">
        <title>PCAP assembly of the Caenorhabditis remanei genome.</title>
        <authorList>
            <consortium name="The Caenorhabditis remanei Sequencing Consortium"/>
            <person name="Wilson R.K."/>
        </authorList>
    </citation>
    <scope>NUCLEOTIDE SEQUENCE [LARGE SCALE GENOMIC DNA]</scope>
    <source>
        <strain evidence="4">PB4641</strain>
    </source>
</reference>
<dbReference type="PROSITE" id="PS51910">
    <property type="entry name" value="GH18_2"/>
    <property type="match status" value="1"/>
</dbReference>
<dbReference type="InterPro" id="IPR017853">
    <property type="entry name" value="GH"/>
</dbReference>
<dbReference type="SUPFAM" id="SSF51445">
    <property type="entry name" value="(Trans)glycosidases"/>
    <property type="match status" value="1"/>
</dbReference>
<evidence type="ECO:0000256" key="2">
    <source>
        <dbReference type="SAM" id="Phobius"/>
    </source>
</evidence>
<dbReference type="STRING" id="31234.E3N104"/>
<keyword evidence="2" id="KW-1133">Transmembrane helix</keyword>
<organism evidence="5">
    <name type="scientific">Caenorhabditis remanei</name>
    <name type="common">Caenorhabditis vulgaris</name>
    <dbReference type="NCBI Taxonomy" id="31234"/>
    <lineage>
        <taxon>Eukaryota</taxon>
        <taxon>Metazoa</taxon>
        <taxon>Ecdysozoa</taxon>
        <taxon>Nematoda</taxon>
        <taxon>Chromadorea</taxon>
        <taxon>Rhabditida</taxon>
        <taxon>Rhabditina</taxon>
        <taxon>Rhabditomorpha</taxon>
        <taxon>Rhabditoidea</taxon>
        <taxon>Rhabditidae</taxon>
        <taxon>Peloderinae</taxon>
        <taxon>Caenorhabditis</taxon>
    </lineage>
</organism>
<feature type="domain" description="GH18" evidence="3">
    <location>
        <begin position="72"/>
        <end position="217"/>
    </location>
</feature>
<dbReference type="PANTHER" id="PTHR46073:SF4">
    <property type="entry name" value="GH18 DOMAIN-CONTAINING PROTEIN"/>
    <property type="match status" value="1"/>
</dbReference>
<dbReference type="EMBL" id="DS268507">
    <property type="protein sequence ID" value="EFO83183.1"/>
    <property type="molecule type" value="Genomic_DNA"/>
</dbReference>
<protein>
    <recommendedName>
        <fullName evidence="3">GH18 domain-containing protein</fullName>
    </recommendedName>
</protein>
<dbReference type="Gene3D" id="3.20.20.80">
    <property type="entry name" value="Glycosidases"/>
    <property type="match status" value="1"/>
</dbReference>
<feature type="transmembrane region" description="Helical" evidence="2">
    <location>
        <begin position="51"/>
        <end position="74"/>
    </location>
</feature>
<feature type="compositionally biased region" description="Basic residues" evidence="1">
    <location>
        <begin position="29"/>
        <end position="39"/>
    </location>
</feature>
<keyword evidence="5" id="KW-1185">Reference proteome</keyword>
<gene>
    <name evidence="4" type="ORF">CRE_12963</name>
</gene>
<proteinExistence type="predicted"/>
<dbReference type="HOGENOM" id="CLU_1273315_0_0_1"/>
<dbReference type="Proteomes" id="UP000008281">
    <property type="component" value="Unassembled WGS sequence"/>
</dbReference>
<sequence length="217" mass="24844">MKRKNSELKTMPSSATTLEPLTSGQGNVRRVRSRNRNSTSRTKHLLKKLKYGVLIFLFCGLLAHLLTTIVMPLIENYFSKEHSKILQLQNQWFLCSNLVPIELLVSMMDPETGISLKLVKKARQLNPELKVMFSIGGYIDYVNFPSVSASPEYRKNLAKSIKLFIQHHMVDGVDICWKWPTKFENRDTYVLMLEEIRAALASISKPLLLTIVSPSYD</sequence>
<dbReference type="AlphaFoldDB" id="E3N104"/>
<accession>E3N104</accession>
<dbReference type="GO" id="GO:0005975">
    <property type="term" value="P:carbohydrate metabolic process"/>
    <property type="evidence" value="ECO:0007669"/>
    <property type="project" value="InterPro"/>
</dbReference>
<keyword evidence="2" id="KW-0812">Transmembrane</keyword>